<dbReference type="GO" id="GO:0003729">
    <property type="term" value="F:mRNA binding"/>
    <property type="evidence" value="ECO:0007669"/>
    <property type="project" value="InterPro"/>
</dbReference>
<keyword evidence="5" id="KW-0378">Hydrolase</keyword>
<dbReference type="Proteomes" id="UP000292346">
    <property type="component" value="Unassembled WGS sequence"/>
</dbReference>
<evidence type="ECO:0000313" key="10">
    <source>
        <dbReference type="Proteomes" id="UP000292346"/>
    </source>
</evidence>
<evidence type="ECO:0000256" key="3">
    <source>
        <dbReference type="ARBA" id="ARBA00022722"/>
    </source>
</evidence>
<feature type="compositionally biased region" description="Low complexity" evidence="8">
    <location>
        <begin position="94"/>
        <end position="106"/>
    </location>
</feature>
<feature type="region of interest" description="Disordered" evidence="8">
    <location>
        <begin position="1"/>
        <end position="39"/>
    </location>
</feature>
<keyword evidence="2" id="KW-1277">Toxin-antitoxin system</keyword>
<keyword evidence="10" id="KW-1185">Reference proteome</keyword>
<sequence>MPKKFRDADKDLKDAGYTPSRQNGSHITYKNSSGKTVTVPKHKEIKTGTWSSIMKQAGLKKSKPRAVPDADQVKRLANDGVARPGSAQVGGSGTQNQPAATPNQQAGKSAARGASGLDGR</sequence>
<proteinExistence type="inferred from homology"/>
<name>A0A4R0GZS4_9ACTN</name>
<dbReference type="Gene3D" id="3.30.920.30">
    <property type="entry name" value="Hypothetical protein"/>
    <property type="match status" value="1"/>
</dbReference>
<gene>
    <name evidence="9" type="ORF">E0H45_37465</name>
</gene>
<keyword evidence="7" id="KW-0346">Stress response</keyword>
<dbReference type="SUPFAM" id="SSF54786">
    <property type="entry name" value="YcfA/nrd intein domain"/>
    <property type="match status" value="1"/>
</dbReference>
<dbReference type="AlphaFoldDB" id="A0A4R0GZS4"/>
<dbReference type="OrthoDB" id="3830873at2"/>
<feature type="compositionally biased region" description="Polar residues" evidence="8">
    <location>
        <begin position="19"/>
        <end position="36"/>
    </location>
</feature>
<evidence type="ECO:0000256" key="8">
    <source>
        <dbReference type="SAM" id="MobiDB-lite"/>
    </source>
</evidence>
<evidence type="ECO:0000256" key="4">
    <source>
        <dbReference type="ARBA" id="ARBA00022759"/>
    </source>
</evidence>
<evidence type="ECO:0000256" key="2">
    <source>
        <dbReference type="ARBA" id="ARBA00022649"/>
    </source>
</evidence>
<feature type="region of interest" description="Disordered" evidence="8">
    <location>
        <begin position="51"/>
        <end position="120"/>
    </location>
</feature>
<keyword evidence="4" id="KW-0255">Endonuclease</keyword>
<accession>A0A4R0GZS4</accession>
<evidence type="ECO:0000256" key="6">
    <source>
        <dbReference type="ARBA" id="ARBA00022884"/>
    </source>
</evidence>
<dbReference type="Pfam" id="PF07927">
    <property type="entry name" value="HicA_toxin"/>
    <property type="match status" value="1"/>
</dbReference>
<comment type="caution">
    <text evidence="9">The sequence shown here is derived from an EMBL/GenBank/DDBJ whole genome shotgun (WGS) entry which is preliminary data.</text>
</comment>
<dbReference type="InterPro" id="IPR038570">
    <property type="entry name" value="HicA_sf"/>
</dbReference>
<dbReference type="GO" id="GO:0016787">
    <property type="term" value="F:hydrolase activity"/>
    <property type="evidence" value="ECO:0007669"/>
    <property type="project" value="UniProtKB-KW"/>
</dbReference>
<evidence type="ECO:0000256" key="7">
    <source>
        <dbReference type="ARBA" id="ARBA00023016"/>
    </source>
</evidence>
<evidence type="ECO:0000313" key="9">
    <source>
        <dbReference type="EMBL" id="TCC02718.1"/>
    </source>
</evidence>
<comment type="similarity">
    <text evidence="1">Belongs to the HicA mRNA interferase family.</text>
</comment>
<dbReference type="EMBL" id="SJJZ01000005">
    <property type="protein sequence ID" value="TCC02718.1"/>
    <property type="molecule type" value="Genomic_DNA"/>
</dbReference>
<feature type="compositionally biased region" description="Basic and acidic residues" evidence="8">
    <location>
        <begin position="1"/>
        <end position="14"/>
    </location>
</feature>
<keyword evidence="6" id="KW-0694">RNA-binding</keyword>
<reference evidence="9 10" key="1">
    <citation type="submission" date="2019-02" db="EMBL/GenBank/DDBJ databases">
        <title>Kribbella capetownensis sp. nov. and Kribbella speibonae sp. nov., isolated from soil.</title>
        <authorList>
            <person name="Curtis S.M."/>
            <person name="Norton I."/>
            <person name="Everest G.J."/>
            <person name="Meyers P.R."/>
        </authorList>
    </citation>
    <scope>NUCLEOTIDE SEQUENCE [LARGE SCALE GENOMIC DNA]</scope>
    <source>
        <strain evidence="9 10">KCTC 29219</strain>
    </source>
</reference>
<dbReference type="InterPro" id="IPR012933">
    <property type="entry name" value="HicA_mRNA_interferase"/>
</dbReference>
<evidence type="ECO:0000256" key="5">
    <source>
        <dbReference type="ARBA" id="ARBA00022801"/>
    </source>
</evidence>
<protein>
    <submittedName>
        <fullName evidence="9">Type II toxin-antitoxin system HicA family toxin</fullName>
    </submittedName>
</protein>
<evidence type="ECO:0000256" key="1">
    <source>
        <dbReference type="ARBA" id="ARBA00006620"/>
    </source>
</evidence>
<dbReference type="GO" id="GO:0004519">
    <property type="term" value="F:endonuclease activity"/>
    <property type="evidence" value="ECO:0007669"/>
    <property type="project" value="UniProtKB-KW"/>
</dbReference>
<feature type="compositionally biased region" description="Basic and acidic residues" evidence="8">
    <location>
        <begin position="66"/>
        <end position="77"/>
    </location>
</feature>
<organism evidence="9 10">
    <name type="scientific">Kribbella soli</name>
    <dbReference type="NCBI Taxonomy" id="1124743"/>
    <lineage>
        <taxon>Bacteria</taxon>
        <taxon>Bacillati</taxon>
        <taxon>Actinomycetota</taxon>
        <taxon>Actinomycetes</taxon>
        <taxon>Propionibacteriales</taxon>
        <taxon>Kribbellaceae</taxon>
        <taxon>Kribbella</taxon>
    </lineage>
</organism>
<keyword evidence="3" id="KW-0540">Nuclease</keyword>
<dbReference type="RefSeq" id="WP_131346662.1">
    <property type="nucleotide sequence ID" value="NZ_SJJZ01000005.1"/>
</dbReference>